<dbReference type="SUPFAM" id="SSF55729">
    <property type="entry name" value="Acyl-CoA N-acyltransferases (Nat)"/>
    <property type="match status" value="1"/>
</dbReference>
<dbReference type="PROSITE" id="PS51186">
    <property type="entry name" value="GNAT"/>
    <property type="match status" value="1"/>
</dbReference>
<evidence type="ECO:0000256" key="1">
    <source>
        <dbReference type="ARBA" id="ARBA00022679"/>
    </source>
</evidence>
<keyword evidence="5" id="KW-1185">Reference proteome</keyword>
<organism evidence="4 5">
    <name type="scientific">Luteolibacter flavescens</name>
    <dbReference type="NCBI Taxonomy" id="1859460"/>
    <lineage>
        <taxon>Bacteria</taxon>
        <taxon>Pseudomonadati</taxon>
        <taxon>Verrucomicrobiota</taxon>
        <taxon>Verrucomicrobiia</taxon>
        <taxon>Verrucomicrobiales</taxon>
        <taxon>Verrucomicrobiaceae</taxon>
        <taxon>Luteolibacter</taxon>
    </lineage>
</organism>
<protein>
    <submittedName>
        <fullName evidence="4">GNAT family N-acetyltransferase</fullName>
    </submittedName>
</protein>
<dbReference type="Proteomes" id="UP001207930">
    <property type="component" value="Unassembled WGS sequence"/>
</dbReference>
<evidence type="ECO:0000313" key="4">
    <source>
        <dbReference type="EMBL" id="MCW1887154.1"/>
    </source>
</evidence>
<proteinExistence type="predicted"/>
<keyword evidence="1" id="KW-0808">Transferase</keyword>
<dbReference type="PANTHER" id="PTHR43877">
    <property type="entry name" value="AMINOALKYLPHOSPHONATE N-ACETYLTRANSFERASE-RELATED-RELATED"/>
    <property type="match status" value="1"/>
</dbReference>
<evidence type="ECO:0000313" key="5">
    <source>
        <dbReference type="Proteomes" id="UP001207930"/>
    </source>
</evidence>
<evidence type="ECO:0000259" key="3">
    <source>
        <dbReference type="PROSITE" id="PS51186"/>
    </source>
</evidence>
<comment type="caution">
    <text evidence="4">The sequence shown here is derived from an EMBL/GenBank/DDBJ whole genome shotgun (WGS) entry which is preliminary data.</text>
</comment>
<dbReference type="InterPro" id="IPR016181">
    <property type="entry name" value="Acyl_CoA_acyltransferase"/>
</dbReference>
<keyword evidence="2" id="KW-0012">Acyltransferase</keyword>
<reference evidence="4 5" key="1">
    <citation type="submission" date="2022-10" db="EMBL/GenBank/DDBJ databases">
        <title>Luteolibacter flavescens strain MCCC 1K03193, whole genome shotgun sequencing project.</title>
        <authorList>
            <person name="Zhao G."/>
            <person name="Shen L."/>
        </authorList>
    </citation>
    <scope>NUCLEOTIDE SEQUENCE [LARGE SCALE GENOMIC DNA]</scope>
    <source>
        <strain evidence="4 5">MCCC 1K03193</strain>
    </source>
</reference>
<dbReference type="Pfam" id="PF00583">
    <property type="entry name" value="Acetyltransf_1"/>
    <property type="match status" value="1"/>
</dbReference>
<feature type="domain" description="N-acetyltransferase" evidence="3">
    <location>
        <begin position="11"/>
        <end position="175"/>
    </location>
</feature>
<evidence type="ECO:0000256" key="2">
    <source>
        <dbReference type="ARBA" id="ARBA00023315"/>
    </source>
</evidence>
<dbReference type="Gene3D" id="3.40.630.30">
    <property type="match status" value="1"/>
</dbReference>
<accession>A0ABT3FU93</accession>
<dbReference type="InterPro" id="IPR050832">
    <property type="entry name" value="Bact_Acetyltransf"/>
</dbReference>
<dbReference type="RefSeq" id="WP_264503109.1">
    <property type="nucleotide sequence ID" value="NZ_JAPDDS010000015.1"/>
</dbReference>
<dbReference type="EMBL" id="JAPDDS010000015">
    <property type="protein sequence ID" value="MCW1887154.1"/>
    <property type="molecule type" value="Genomic_DNA"/>
</dbReference>
<dbReference type="InterPro" id="IPR000182">
    <property type="entry name" value="GNAT_dom"/>
</dbReference>
<gene>
    <name evidence="4" type="ORF">OKA04_20615</name>
</gene>
<sequence length="176" mass="19603">MTPDENPTSPVKLRRWQADDSIPEITALLHLAYAPLAAMGLRYTATHQGDEVTLSRLQRGTAFIGELHGGIVATVTIYPTAGPDSSCAWYREPGVHYFGQFAVHPDLQRHGLGARMIGLLEKEALARGARELALDTAEPAHHLRQWYEKLGYRFIEHADWSSTNYRSVILSKSLVP</sequence>
<dbReference type="CDD" id="cd04301">
    <property type="entry name" value="NAT_SF"/>
    <property type="match status" value="1"/>
</dbReference>
<dbReference type="PANTHER" id="PTHR43877:SF1">
    <property type="entry name" value="ACETYLTRANSFERASE"/>
    <property type="match status" value="1"/>
</dbReference>
<name>A0ABT3FU93_9BACT</name>